<evidence type="ECO:0000256" key="1">
    <source>
        <dbReference type="SAM" id="MobiDB-lite"/>
    </source>
</evidence>
<accession>D3Q369</accession>
<evidence type="ECO:0000313" key="3">
    <source>
        <dbReference type="EMBL" id="ADD40039.1"/>
    </source>
</evidence>
<dbReference type="Proteomes" id="UP000000844">
    <property type="component" value="Chromosome"/>
</dbReference>
<protein>
    <recommendedName>
        <fullName evidence="2">MobA/VirD2-like nuclease domain-containing protein</fullName>
    </recommendedName>
</protein>
<reference evidence="3 4" key="1">
    <citation type="journal article" date="2009" name="Stand. Genomic Sci.">
        <title>Complete genome sequence of Stackebrandtia nassauensis type strain (LLR-40K-21).</title>
        <authorList>
            <person name="Munk C."/>
            <person name="Lapidus A."/>
            <person name="Copeland A."/>
            <person name="Jando M."/>
            <person name="Mayilraj S."/>
            <person name="Glavina Del Rio T."/>
            <person name="Nolan M."/>
            <person name="Chen F."/>
            <person name="Lucas S."/>
            <person name="Tice H."/>
            <person name="Cheng J.F."/>
            <person name="Han C."/>
            <person name="Detter J.C."/>
            <person name="Bruce D."/>
            <person name="Goodwin L."/>
            <person name="Chain P."/>
            <person name="Pitluck S."/>
            <person name="Goker M."/>
            <person name="Ovchinikova G."/>
            <person name="Pati A."/>
            <person name="Ivanova N."/>
            <person name="Mavromatis K."/>
            <person name="Chen A."/>
            <person name="Palaniappan K."/>
            <person name="Land M."/>
            <person name="Hauser L."/>
            <person name="Chang Y.J."/>
            <person name="Jeffries C.D."/>
            <person name="Bristow J."/>
            <person name="Eisen J.A."/>
            <person name="Markowitz V."/>
            <person name="Hugenholtz P."/>
            <person name="Kyrpides N.C."/>
            <person name="Klenk H.P."/>
        </authorList>
    </citation>
    <scope>NUCLEOTIDE SEQUENCE [LARGE SCALE GENOMIC DNA]</scope>
    <source>
        <strain evidence="4">DSM 44728 / CIP 108903 / NRRL B-16338 / NBRC 102104 / LLR-40K-21</strain>
    </source>
</reference>
<feature type="domain" description="MobA/VirD2-like nuclease" evidence="2">
    <location>
        <begin position="77"/>
        <end position="174"/>
    </location>
</feature>
<sequence length="510" mass="54106">MIGKVAKRSRRVRGLLHYLFGPGDANEHTDPRVVAGYAPAASLQPSGNLASGFDVAGLARRLEAAERSLPEGRGPVRNVWHCALSLPPGERLNHETWGRLAERFADEMGLTETPDRPGCRWVAVHHGDSAGGNDHIHVVAILVCDGDPPRPEWLRRDYPRVQRACARLEAEFGLIQATPGRESGRGRPAASRAEYRRAARTGKPLDRDVLRREVRAAAAGANTELEFAARLHAAGLRVRTRSNSEGLVVGYAVALPPAESGQPRWLSGSKLEADLGLPQLRSRWPESAPAAAAAWEAPPPIPAVGRVTDPDQAWRQLPEVLEQVTGSLRDEPLLDAELGGTARTAADLTALLAARAEPGPRFGPVSRAADQLGRAAAGLPCNRRAAAVGLLHEIARAIHRSRIGQHSDSVVLHVAIAVVHLAAAIQALCAARANASGTTDLALNRLRATVGGLHQAARDATPNTPQARSGIASAFARSTNVALGKHGPGADAGRAYRPRPTGPKPTQAEL</sequence>
<dbReference type="KEGG" id="sna:Snas_0321"/>
<dbReference type="HOGENOM" id="CLU_029419_1_0_11"/>
<keyword evidence="4" id="KW-1185">Reference proteome</keyword>
<dbReference type="InterPro" id="IPR005094">
    <property type="entry name" value="Endonuclease_MobA/VirD2"/>
</dbReference>
<evidence type="ECO:0000259" key="2">
    <source>
        <dbReference type="Pfam" id="PF03432"/>
    </source>
</evidence>
<dbReference type="STRING" id="446470.Snas_0321"/>
<dbReference type="AlphaFoldDB" id="D3Q369"/>
<evidence type="ECO:0000313" key="4">
    <source>
        <dbReference type="Proteomes" id="UP000000844"/>
    </source>
</evidence>
<proteinExistence type="predicted"/>
<name>D3Q369_STANL</name>
<dbReference type="RefSeq" id="WP_013015610.1">
    <property type="nucleotide sequence ID" value="NC_013947.1"/>
</dbReference>
<feature type="region of interest" description="Disordered" evidence="1">
    <location>
        <begin position="482"/>
        <end position="510"/>
    </location>
</feature>
<organism evidence="3 4">
    <name type="scientific">Stackebrandtia nassauensis (strain DSM 44728 / CIP 108903 / NRRL B-16338 / NBRC 102104 / LLR-40K-21)</name>
    <dbReference type="NCBI Taxonomy" id="446470"/>
    <lineage>
        <taxon>Bacteria</taxon>
        <taxon>Bacillati</taxon>
        <taxon>Actinomycetota</taxon>
        <taxon>Actinomycetes</taxon>
        <taxon>Glycomycetales</taxon>
        <taxon>Glycomycetaceae</taxon>
        <taxon>Stackebrandtia</taxon>
    </lineage>
</organism>
<dbReference type="Pfam" id="PF03432">
    <property type="entry name" value="Relaxase"/>
    <property type="match status" value="1"/>
</dbReference>
<dbReference type="OrthoDB" id="4382201at2"/>
<dbReference type="EMBL" id="CP001778">
    <property type="protein sequence ID" value="ADD40039.1"/>
    <property type="molecule type" value="Genomic_DNA"/>
</dbReference>
<gene>
    <name evidence="3" type="ordered locus">Snas_0321</name>
</gene>
<dbReference type="eggNOG" id="COG0323">
    <property type="taxonomic scope" value="Bacteria"/>
</dbReference>